<dbReference type="PANTHER" id="PTHR37833">
    <property type="entry name" value="LIPOPROTEIN-RELATED"/>
    <property type="match status" value="1"/>
</dbReference>
<evidence type="ECO:0000313" key="1">
    <source>
        <dbReference type="EMBL" id="TWU43240.1"/>
    </source>
</evidence>
<dbReference type="InterPro" id="IPR011467">
    <property type="entry name" value="DUF1573"/>
</dbReference>
<sequence>MTYSTAQKIAWLLAASAMMIGVAVAVGSVVTYKPYGVPDHRREEYDQIVRDLQEKHSEIAQSKRNRNAIAFAEQTEFDFGLIDPGTEGAEHEFVIRNRGIGPLVLSDGGSSCKCTVAEIADPIIPSGESRNVKLVWNVGSDITDNYEQQAIIQTNDPQRPEIELTVRGKVRSKWAMHSDNLTQLRGIPGKPIEASCVIYSQLFEDFIVLDTETSVPNIAVSVEAMSEMDRVGFHARSGYELRFKYRAASENSRRFDELVRVNVFDVESEEVRWIEVPLSGTFGEPVVFLGPAIDIGSGLDLGTVETGSKKTWSFLARFRTEQEVSEAYVKDVKPDGLIAKIEPSKRVKNTFRVTLSLASEIDPQRFRFDKQGYVEVADRANPKQSNWMPLHGEIILPPRR</sequence>
<dbReference type="AlphaFoldDB" id="A0A5C6E2V1"/>
<dbReference type="Pfam" id="PF07610">
    <property type="entry name" value="DUF1573"/>
    <property type="match status" value="1"/>
</dbReference>
<proteinExistence type="predicted"/>
<dbReference type="EMBL" id="SJPY01000003">
    <property type="protein sequence ID" value="TWU43240.1"/>
    <property type="molecule type" value="Genomic_DNA"/>
</dbReference>
<organism evidence="1 2">
    <name type="scientific">Novipirellula aureliae</name>
    <dbReference type="NCBI Taxonomy" id="2527966"/>
    <lineage>
        <taxon>Bacteria</taxon>
        <taxon>Pseudomonadati</taxon>
        <taxon>Planctomycetota</taxon>
        <taxon>Planctomycetia</taxon>
        <taxon>Pirellulales</taxon>
        <taxon>Pirellulaceae</taxon>
        <taxon>Novipirellula</taxon>
    </lineage>
</organism>
<keyword evidence="2" id="KW-1185">Reference proteome</keyword>
<name>A0A5C6E2V1_9BACT</name>
<dbReference type="Proteomes" id="UP000315471">
    <property type="component" value="Unassembled WGS sequence"/>
</dbReference>
<dbReference type="InterPro" id="IPR013783">
    <property type="entry name" value="Ig-like_fold"/>
</dbReference>
<accession>A0A5C6E2V1</accession>
<gene>
    <name evidence="1" type="ORF">Q31b_22780</name>
</gene>
<reference evidence="1 2" key="1">
    <citation type="submission" date="2019-02" db="EMBL/GenBank/DDBJ databases">
        <title>Deep-cultivation of Planctomycetes and their phenomic and genomic characterization uncovers novel biology.</title>
        <authorList>
            <person name="Wiegand S."/>
            <person name="Jogler M."/>
            <person name="Boedeker C."/>
            <person name="Pinto D."/>
            <person name="Vollmers J."/>
            <person name="Rivas-Marin E."/>
            <person name="Kohn T."/>
            <person name="Peeters S.H."/>
            <person name="Heuer A."/>
            <person name="Rast P."/>
            <person name="Oberbeckmann S."/>
            <person name="Bunk B."/>
            <person name="Jeske O."/>
            <person name="Meyerdierks A."/>
            <person name="Storesund J.E."/>
            <person name="Kallscheuer N."/>
            <person name="Luecker S."/>
            <person name="Lage O.M."/>
            <person name="Pohl T."/>
            <person name="Merkel B.J."/>
            <person name="Hornburger P."/>
            <person name="Mueller R.-W."/>
            <person name="Bruemmer F."/>
            <person name="Labrenz M."/>
            <person name="Spormann A.M."/>
            <person name="Op Den Camp H."/>
            <person name="Overmann J."/>
            <person name="Amann R."/>
            <person name="Jetten M.S.M."/>
            <person name="Mascher T."/>
            <person name="Medema M.H."/>
            <person name="Devos D.P."/>
            <person name="Kaster A.-K."/>
            <person name="Ovreas L."/>
            <person name="Rohde M."/>
            <person name="Galperin M.Y."/>
            <person name="Jogler C."/>
        </authorList>
    </citation>
    <scope>NUCLEOTIDE SEQUENCE [LARGE SCALE GENOMIC DNA]</scope>
    <source>
        <strain evidence="1 2">Q31b</strain>
    </source>
</reference>
<dbReference type="RefSeq" id="WP_146599702.1">
    <property type="nucleotide sequence ID" value="NZ_SJPY01000003.1"/>
</dbReference>
<dbReference type="PANTHER" id="PTHR37833:SF1">
    <property type="entry name" value="SIGNAL PEPTIDE PROTEIN"/>
    <property type="match status" value="1"/>
</dbReference>
<comment type="caution">
    <text evidence="1">The sequence shown here is derived from an EMBL/GenBank/DDBJ whole genome shotgun (WGS) entry which is preliminary data.</text>
</comment>
<dbReference type="Gene3D" id="2.60.40.10">
    <property type="entry name" value="Immunoglobulins"/>
    <property type="match status" value="1"/>
</dbReference>
<evidence type="ECO:0008006" key="3">
    <source>
        <dbReference type="Google" id="ProtNLM"/>
    </source>
</evidence>
<dbReference type="OrthoDB" id="270309at2"/>
<protein>
    <recommendedName>
        <fullName evidence="3">DUF1573 domain-containing protein</fullName>
    </recommendedName>
</protein>
<evidence type="ECO:0000313" key="2">
    <source>
        <dbReference type="Proteomes" id="UP000315471"/>
    </source>
</evidence>